<dbReference type="AlphaFoldDB" id="A0A9N9BV86"/>
<feature type="region of interest" description="Disordered" evidence="3">
    <location>
        <begin position="254"/>
        <end position="309"/>
    </location>
</feature>
<proteinExistence type="predicted"/>
<feature type="compositionally biased region" description="Polar residues" evidence="3">
    <location>
        <begin position="126"/>
        <end position="135"/>
    </location>
</feature>
<organism evidence="5 6">
    <name type="scientific">Funneliformis caledonium</name>
    <dbReference type="NCBI Taxonomy" id="1117310"/>
    <lineage>
        <taxon>Eukaryota</taxon>
        <taxon>Fungi</taxon>
        <taxon>Fungi incertae sedis</taxon>
        <taxon>Mucoromycota</taxon>
        <taxon>Glomeromycotina</taxon>
        <taxon>Glomeromycetes</taxon>
        <taxon>Glomerales</taxon>
        <taxon>Glomeraceae</taxon>
        <taxon>Funneliformis</taxon>
    </lineage>
</organism>
<comment type="caution">
    <text evidence="5">The sequence shown here is derived from an EMBL/GenBank/DDBJ whole genome shotgun (WGS) entry which is preliminary data.</text>
</comment>
<feature type="domain" description="V-SNARE coiled-coil homology" evidence="4">
    <location>
        <begin position="299"/>
        <end position="359"/>
    </location>
</feature>
<dbReference type="OrthoDB" id="19944at2759"/>
<evidence type="ECO:0000259" key="4">
    <source>
        <dbReference type="PROSITE" id="PS50892"/>
    </source>
</evidence>
<keyword evidence="1 2" id="KW-0175">Coiled coil</keyword>
<protein>
    <submittedName>
        <fullName evidence="5">16844_t:CDS:1</fullName>
    </submittedName>
</protein>
<accession>A0A9N9BV86</accession>
<reference evidence="5" key="1">
    <citation type="submission" date="2021-06" db="EMBL/GenBank/DDBJ databases">
        <authorList>
            <person name="Kallberg Y."/>
            <person name="Tangrot J."/>
            <person name="Rosling A."/>
        </authorList>
    </citation>
    <scope>NUCLEOTIDE SEQUENCE</scope>
    <source>
        <strain evidence="5">UK204</strain>
    </source>
</reference>
<dbReference type="PROSITE" id="PS50892">
    <property type="entry name" value="V_SNARE"/>
    <property type="match status" value="1"/>
</dbReference>
<dbReference type="Gene3D" id="1.20.5.110">
    <property type="match status" value="1"/>
</dbReference>
<dbReference type="SUPFAM" id="SSF58038">
    <property type="entry name" value="SNARE fusion complex"/>
    <property type="match status" value="1"/>
</dbReference>
<feature type="compositionally biased region" description="Basic and acidic residues" evidence="3">
    <location>
        <begin position="153"/>
        <end position="164"/>
    </location>
</feature>
<dbReference type="Pfam" id="PF00957">
    <property type="entry name" value="Synaptobrevin"/>
    <property type="match status" value="1"/>
</dbReference>
<evidence type="ECO:0000313" key="6">
    <source>
        <dbReference type="Proteomes" id="UP000789570"/>
    </source>
</evidence>
<feature type="compositionally biased region" description="Low complexity" evidence="3">
    <location>
        <begin position="81"/>
        <end position="90"/>
    </location>
</feature>
<dbReference type="CDD" id="cd15873">
    <property type="entry name" value="R-SNARE_STXBP5_6"/>
    <property type="match status" value="1"/>
</dbReference>
<dbReference type="EMBL" id="CAJVPQ010002073">
    <property type="protein sequence ID" value="CAG8582266.1"/>
    <property type="molecule type" value="Genomic_DNA"/>
</dbReference>
<evidence type="ECO:0000256" key="3">
    <source>
        <dbReference type="SAM" id="MobiDB-lite"/>
    </source>
</evidence>
<evidence type="ECO:0000256" key="1">
    <source>
        <dbReference type="PROSITE-ProRule" id="PRU00290"/>
    </source>
</evidence>
<feature type="compositionally biased region" description="Polar residues" evidence="3">
    <location>
        <begin position="1"/>
        <end position="13"/>
    </location>
</feature>
<keyword evidence="6" id="KW-1185">Reference proteome</keyword>
<evidence type="ECO:0000256" key="2">
    <source>
        <dbReference type="SAM" id="Coils"/>
    </source>
</evidence>
<dbReference type="InterPro" id="IPR042855">
    <property type="entry name" value="V_SNARE_CC"/>
</dbReference>
<feature type="compositionally biased region" description="Basic and acidic residues" evidence="3">
    <location>
        <begin position="279"/>
        <end position="290"/>
    </location>
</feature>
<gene>
    <name evidence="5" type="ORF">FCALED_LOCUS7657</name>
</gene>
<sequence>MSTKSLTTGNNNEFVDEKKNQTVPEVKIDDFQNNNEGESVKQKNDNKPTQNGLHIKVPSRSGSPQLVASPIEMKETKDPEPTVSPTSTSPKKIVPPNQTSPTSKGADIFKSVSKKLGNMMGKHDSSANASVQSTISEEKDAATSDSTVQIQQKENKDNDVDKLDNVTSATPASPESIIESSNENNDKTADAARSAENNDEGQEKEKQDTPEATAANKRMNSMNKLVNMKMFFKRTPTALVEKLKEKFDELDKRIYPEIDPEEEEELSRSARNGGEETIASEREQLLEGRDQVPPPVPPKDHITTNGASQTKDVLAEIGEALNERQEKLENMSDKTETLKNNASSFAELAKQLSKQQEQKNKSWKLW</sequence>
<feature type="coiled-coil region" evidence="2">
    <location>
        <begin position="314"/>
        <end position="341"/>
    </location>
</feature>
<dbReference type="Proteomes" id="UP000789570">
    <property type="component" value="Unassembled WGS sequence"/>
</dbReference>
<feature type="compositionally biased region" description="Polar residues" evidence="3">
    <location>
        <begin position="143"/>
        <end position="152"/>
    </location>
</feature>
<feature type="compositionally biased region" description="Basic and acidic residues" evidence="3">
    <location>
        <begin position="15"/>
        <end position="30"/>
    </location>
</feature>
<feature type="region of interest" description="Disordered" evidence="3">
    <location>
        <begin position="1"/>
        <end position="221"/>
    </location>
</feature>
<name>A0A9N9BV86_9GLOM</name>
<evidence type="ECO:0000313" key="5">
    <source>
        <dbReference type="EMBL" id="CAG8582266.1"/>
    </source>
</evidence>